<feature type="transmembrane region" description="Helical" evidence="6">
    <location>
        <begin position="271"/>
        <end position="291"/>
    </location>
</feature>
<dbReference type="InterPro" id="IPR036259">
    <property type="entry name" value="MFS_trans_sf"/>
</dbReference>
<feature type="transmembrane region" description="Helical" evidence="6">
    <location>
        <begin position="297"/>
        <end position="318"/>
    </location>
</feature>
<feature type="transmembrane region" description="Helical" evidence="6">
    <location>
        <begin position="12"/>
        <end position="36"/>
    </location>
</feature>
<keyword evidence="4 6" id="KW-1133">Transmembrane helix</keyword>
<feature type="transmembrane region" description="Helical" evidence="6">
    <location>
        <begin position="363"/>
        <end position="383"/>
    </location>
</feature>
<dbReference type="CDD" id="cd17324">
    <property type="entry name" value="MFS_NepI_like"/>
    <property type="match status" value="1"/>
</dbReference>
<feature type="domain" description="Major facilitator superfamily (MFS) profile" evidence="7">
    <location>
        <begin position="12"/>
        <end position="387"/>
    </location>
</feature>
<keyword evidence="2" id="KW-1003">Cell membrane</keyword>
<name>A0ABT3GN40_9BACT</name>
<evidence type="ECO:0000313" key="8">
    <source>
        <dbReference type="EMBL" id="MCW1924937.1"/>
    </source>
</evidence>
<comment type="subcellular location">
    <subcellularLocation>
        <location evidence="1">Cell membrane</location>
        <topology evidence="1">Multi-pass membrane protein</topology>
    </subcellularLocation>
</comment>
<comment type="caution">
    <text evidence="8">The sequence shown here is derived from an EMBL/GenBank/DDBJ whole genome shotgun (WGS) entry which is preliminary data.</text>
</comment>
<evidence type="ECO:0000256" key="3">
    <source>
        <dbReference type="ARBA" id="ARBA00022692"/>
    </source>
</evidence>
<evidence type="ECO:0000259" key="7">
    <source>
        <dbReference type="PROSITE" id="PS50850"/>
    </source>
</evidence>
<sequence>MASSQGGRSILPIVLLSAAGFTVLTTEFVIVGLLPAMARDLGVSVSRAGLLVTLFAFTVAVVGPPLTASFSRFERKRLFVSTLLLFALSNVLAAVAPNFGIMAFARFIPAVMLPVFWALASETAVAITGPERAGKAISMVSFGIVAATIFGIPIGTLVGDAFGWRVAFASLAVLALVKAALLFFFLPSIQGKKGAASVASQMGILRDPVIAGHVLLSLLVFAGMFTAYTYLADILERLGGFDGATVGWILMGFGGVGMIGNWLGGRLVDRSPLGASIAFSAPIALAMIVLVPVVHSFVMLAVVLAIWGIAQAALFTVSHVRVMKSASANAALGASLNISGANMGIGLGAILGGWVIDGFGLPHVGWAAAGVIGLSIAAALVLMSAKSPVPVATPCPEGE</sequence>
<feature type="transmembrane region" description="Helical" evidence="6">
    <location>
        <begin position="107"/>
        <end position="127"/>
    </location>
</feature>
<feature type="transmembrane region" description="Helical" evidence="6">
    <location>
        <begin position="164"/>
        <end position="189"/>
    </location>
</feature>
<dbReference type="Pfam" id="PF07690">
    <property type="entry name" value="MFS_1"/>
    <property type="match status" value="1"/>
</dbReference>
<reference evidence="8 9" key="1">
    <citation type="submission" date="2022-10" db="EMBL/GenBank/DDBJ databases">
        <title>Luteolibacter arcticus strain CCTCC AB 2014275, whole genome shotgun sequencing project.</title>
        <authorList>
            <person name="Zhao G."/>
            <person name="Shen L."/>
        </authorList>
    </citation>
    <scope>NUCLEOTIDE SEQUENCE [LARGE SCALE GENOMIC DNA]</scope>
    <source>
        <strain evidence="8 9">CCTCC AB 2014275</strain>
    </source>
</reference>
<protein>
    <submittedName>
        <fullName evidence="8">MFS transporter</fullName>
    </submittedName>
</protein>
<dbReference type="InterPro" id="IPR011701">
    <property type="entry name" value="MFS"/>
</dbReference>
<dbReference type="InterPro" id="IPR050189">
    <property type="entry name" value="MFS_Efflux_Transporters"/>
</dbReference>
<gene>
    <name evidence="8" type="ORF">OKA05_20410</name>
</gene>
<keyword evidence="3 6" id="KW-0812">Transmembrane</keyword>
<evidence type="ECO:0000256" key="6">
    <source>
        <dbReference type="SAM" id="Phobius"/>
    </source>
</evidence>
<organism evidence="8 9">
    <name type="scientific">Luteolibacter arcticus</name>
    <dbReference type="NCBI Taxonomy" id="1581411"/>
    <lineage>
        <taxon>Bacteria</taxon>
        <taxon>Pseudomonadati</taxon>
        <taxon>Verrucomicrobiota</taxon>
        <taxon>Verrucomicrobiia</taxon>
        <taxon>Verrucomicrobiales</taxon>
        <taxon>Verrucomicrobiaceae</taxon>
        <taxon>Luteolibacter</taxon>
    </lineage>
</organism>
<dbReference type="PROSITE" id="PS50850">
    <property type="entry name" value="MFS"/>
    <property type="match status" value="1"/>
</dbReference>
<evidence type="ECO:0000256" key="1">
    <source>
        <dbReference type="ARBA" id="ARBA00004651"/>
    </source>
</evidence>
<feature type="transmembrane region" description="Helical" evidence="6">
    <location>
        <begin position="48"/>
        <end position="66"/>
    </location>
</feature>
<feature type="transmembrane region" description="Helical" evidence="6">
    <location>
        <begin position="210"/>
        <end position="231"/>
    </location>
</feature>
<dbReference type="EMBL" id="JAPDDT010000010">
    <property type="protein sequence ID" value="MCW1924937.1"/>
    <property type="molecule type" value="Genomic_DNA"/>
</dbReference>
<feature type="transmembrane region" description="Helical" evidence="6">
    <location>
        <begin position="243"/>
        <end position="264"/>
    </location>
</feature>
<dbReference type="RefSeq" id="WP_264489044.1">
    <property type="nucleotide sequence ID" value="NZ_JAPDDT010000010.1"/>
</dbReference>
<evidence type="ECO:0000313" key="9">
    <source>
        <dbReference type="Proteomes" id="UP001320876"/>
    </source>
</evidence>
<dbReference type="SUPFAM" id="SSF103473">
    <property type="entry name" value="MFS general substrate transporter"/>
    <property type="match status" value="1"/>
</dbReference>
<feature type="transmembrane region" description="Helical" evidence="6">
    <location>
        <begin position="78"/>
        <end position="101"/>
    </location>
</feature>
<dbReference type="PANTHER" id="PTHR43124">
    <property type="entry name" value="PURINE EFFLUX PUMP PBUE"/>
    <property type="match status" value="1"/>
</dbReference>
<keyword evidence="5 6" id="KW-0472">Membrane</keyword>
<dbReference type="InterPro" id="IPR020846">
    <property type="entry name" value="MFS_dom"/>
</dbReference>
<keyword evidence="9" id="KW-1185">Reference proteome</keyword>
<dbReference type="Gene3D" id="1.20.1250.20">
    <property type="entry name" value="MFS general substrate transporter like domains"/>
    <property type="match status" value="1"/>
</dbReference>
<accession>A0ABT3GN40</accession>
<feature type="transmembrane region" description="Helical" evidence="6">
    <location>
        <begin position="139"/>
        <end position="158"/>
    </location>
</feature>
<evidence type="ECO:0000256" key="4">
    <source>
        <dbReference type="ARBA" id="ARBA00022989"/>
    </source>
</evidence>
<evidence type="ECO:0000256" key="2">
    <source>
        <dbReference type="ARBA" id="ARBA00022475"/>
    </source>
</evidence>
<evidence type="ECO:0000256" key="5">
    <source>
        <dbReference type="ARBA" id="ARBA00023136"/>
    </source>
</evidence>
<feature type="transmembrane region" description="Helical" evidence="6">
    <location>
        <begin position="330"/>
        <end position="351"/>
    </location>
</feature>
<proteinExistence type="predicted"/>
<dbReference type="PANTHER" id="PTHR43124:SF10">
    <property type="entry name" value="PURINE EFFLUX PUMP PBUE"/>
    <property type="match status" value="1"/>
</dbReference>
<dbReference type="Proteomes" id="UP001320876">
    <property type="component" value="Unassembled WGS sequence"/>
</dbReference>